<dbReference type="Proteomes" id="UP000054337">
    <property type="component" value="Unassembled WGS sequence"/>
</dbReference>
<dbReference type="HOGENOM" id="CLU_2564556_0_0_1"/>
<evidence type="ECO:0000256" key="1">
    <source>
        <dbReference type="SAM" id="MobiDB-lite"/>
    </source>
</evidence>
<accession>W7EXK6</accession>
<sequence length="82" mass="9285">HALHCAAHSSSKWRSEPHAHAHANQRPSRSTLRRHGLPLVAPLPLLGYSFTPSHRLRVPAYRCYYNMPNSSVLSILRAYSTQ</sequence>
<dbReference type="GeneID" id="26258598"/>
<gene>
    <name evidence="2" type="ORF">COCVIDRAFT_87042</name>
</gene>
<dbReference type="EMBL" id="KI968697">
    <property type="protein sequence ID" value="EUN31714.1"/>
    <property type="molecule type" value="Genomic_DNA"/>
</dbReference>
<organism evidence="2 3">
    <name type="scientific">Bipolaris victoriae (strain FI3)</name>
    <name type="common">Victoria blight of oats agent</name>
    <name type="synonym">Cochliobolus victoriae</name>
    <dbReference type="NCBI Taxonomy" id="930091"/>
    <lineage>
        <taxon>Eukaryota</taxon>
        <taxon>Fungi</taxon>
        <taxon>Dikarya</taxon>
        <taxon>Ascomycota</taxon>
        <taxon>Pezizomycotina</taxon>
        <taxon>Dothideomycetes</taxon>
        <taxon>Pleosporomycetidae</taxon>
        <taxon>Pleosporales</taxon>
        <taxon>Pleosporineae</taxon>
        <taxon>Pleosporaceae</taxon>
        <taxon>Bipolaris</taxon>
    </lineage>
</organism>
<protein>
    <submittedName>
        <fullName evidence="2">Uncharacterized protein</fullName>
    </submittedName>
</protein>
<evidence type="ECO:0000313" key="2">
    <source>
        <dbReference type="EMBL" id="EUN31714.1"/>
    </source>
</evidence>
<feature type="non-terminal residue" evidence="2">
    <location>
        <position position="1"/>
    </location>
</feature>
<proteinExistence type="predicted"/>
<dbReference type="RefSeq" id="XP_014561326.1">
    <property type="nucleotide sequence ID" value="XM_014705840.1"/>
</dbReference>
<dbReference type="AlphaFoldDB" id="W7EXK6"/>
<feature type="region of interest" description="Disordered" evidence="1">
    <location>
        <begin position="1"/>
        <end position="33"/>
    </location>
</feature>
<reference evidence="2 3" key="1">
    <citation type="journal article" date="2013" name="PLoS Genet.">
        <title>Comparative genome structure, secondary metabolite, and effector coding capacity across Cochliobolus pathogens.</title>
        <authorList>
            <person name="Condon B.J."/>
            <person name="Leng Y."/>
            <person name="Wu D."/>
            <person name="Bushley K.E."/>
            <person name="Ohm R.A."/>
            <person name="Otillar R."/>
            <person name="Martin J."/>
            <person name="Schackwitz W."/>
            <person name="Grimwood J."/>
            <person name="MohdZainudin N."/>
            <person name="Xue C."/>
            <person name="Wang R."/>
            <person name="Manning V.A."/>
            <person name="Dhillon B."/>
            <person name="Tu Z.J."/>
            <person name="Steffenson B.J."/>
            <person name="Salamov A."/>
            <person name="Sun H."/>
            <person name="Lowry S."/>
            <person name="LaButti K."/>
            <person name="Han J."/>
            <person name="Copeland A."/>
            <person name="Lindquist E."/>
            <person name="Barry K."/>
            <person name="Schmutz J."/>
            <person name="Baker S.E."/>
            <person name="Ciuffetti L.M."/>
            <person name="Grigoriev I.V."/>
            <person name="Zhong S."/>
            <person name="Turgeon B.G."/>
        </authorList>
    </citation>
    <scope>NUCLEOTIDE SEQUENCE [LARGE SCALE GENOMIC DNA]</scope>
    <source>
        <strain evidence="2 3">FI3</strain>
    </source>
</reference>
<keyword evidence="3" id="KW-1185">Reference proteome</keyword>
<evidence type="ECO:0000313" key="3">
    <source>
        <dbReference type="Proteomes" id="UP000054337"/>
    </source>
</evidence>
<name>W7EXK6_BIPV3</name>